<comment type="similarity">
    <text evidence="1">Belongs to the protein kinase superfamily. ADCK protein kinase family.</text>
</comment>
<dbReference type="Gramene" id="PAN10868">
    <property type="protein sequence ID" value="PAN10868"/>
    <property type="gene ID" value="PAHAL_2G119400"/>
</dbReference>
<feature type="domain" description="ABC1 atypical kinase-like" evidence="2">
    <location>
        <begin position="172"/>
        <end position="420"/>
    </location>
</feature>
<evidence type="ECO:0000313" key="3">
    <source>
        <dbReference type="EMBL" id="PAN10868.1"/>
    </source>
</evidence>
<dbReference type="InterPro" id="IPR011009">
    <property type="entry name" value="Kinase-like_dom_sf"/>
</dbReference>
<dbReference type="PANTHER" id="PTHR10566:SF124">
    <property type="entry name" value="PROTEIN KINASE SUPERFAMILY PROTEIN"/>
    <property type="match status" value="1"/>
</dbReference>
<name>A0A2S3GXZ9_9POAL</name>
<dbReference type="InterPro" id="IPR004147">
    <property type="entry name" value="ABC1_dom"/>
</dbReference>
<evidence type="ECO:0000259" key="2">
    <source>
        <dbReference type="Pfam" id="PF03109"/>
    </source>
</evidence>
<dbReference type="InterPro" id="IPR050154">
    <property type="entry name" value="UbiB_kinase"/>
</dbReference>
<dbReference type="Pfam" id="PF03109">
    <property type="entry name" value="ABC1"/>
    <property type="match status" value="1"/>
</dbReference>
<dbReference type="EMBL" id="CM008047">
    <property type="protein sequence ID" value="PAN10868.1"/>
    <property type="molecule type" value="Genomic_DNA"/>
</dbReference>
<protein>
    <recommendedName>
        <fullName evidence="2">ABC1 atypical kinase-like domain-containing protein</fullName>
    </recommendedName>
</protein>
<dbReference type="CDD" id="cd05121">
    <property type="entry name" value="ABC1_ADCK3-like"/>
    <property type="match status" value="1"/>
</dbReference>
<dbReference type="EMBL" id="CM008047">
    <property type="protein sequence ID" value="PAN10869.1"/>
    <property type="molecule type" value="Genomic_DNA"/>
</dbReference>
<organism evidence="3">
    <name type="scientific">Panicum hallii</name>
    <dbReference type="NCBI Taxonomy" id="206008"/>
    <lineage>
        <taxon>Eukaryota</taxon>
        <taxon>Viridiplantae</taxon>
        <taxon>Streptophyta</taxon>
        <taxon>Embryophyta</taxon>
        <taxon>Tracheophyta</taxon>
        <taxon>Spermatophyta</taxon>
        <taxon>Magnoliopsida</taxon>
        <taxon>Liliopsida</taxon>
        <taxon>Poales</taxon>
        <taxon>Poaceae</taxon>
        <taxon>PACMAD clade</taxon>
        <taxon>Panicoideae</taxon>
        <taxon>Panicodae</taxon>
        <taxon>Paniceae</taxon>
        <taxon>Panicinae</taxon>
        <taxon>Panicum</taxon>
        <taxon>Panicum sect. Panicum</taxon>
    </lineage>
</organism>
<gene>
    <name evidence="3" type="ORF">PAHAL_2G119400</name>
</gene>
<dbReference type="Gramene" id="PAN10869">
    <property type="protein sequence ID" value="PAN10869"/>
    <property type="gene ID" value="PAHAL_2G119400"/>
</dbReference>
<dbReference type="Proteomes" id="UP000243499">
    <property type="component" value="Chromosome 2"/>
</dbReference>
<reference evidence="3" key="1">
    <citation type="submission" date="2018-04" db="EMBL/GenBank/DDBJ databases">
        <title>WGS assembly of Panicum hallii.</title>
        <authorList>
            <person name="Lovell J."/>
            <person name="Jenkins J."/>
            <person name="Lowry D."/>
            <person name="Mamidi S."/>
            <person name="Sreedasyam A."/>
            <person name="Weng X."/>
            <person name="Barry K."/>
            <person name="Bonette J."/>
            <person name="Campitelli B."/>
            <person name="Daum C."/>
            <person name="Gordon S."/>
            <person name="Gould B."/>
            <person name="Lipzen A."/>
            <person name="Macqueen A."/>
            <person name="Palacio-Mejia J."/>
            <person name="Plott C."/>
            <person name="Shakirov E."/>
            <person name="Shu S."/>
            <person name="Yoshinaga Y."/>
            <person name="Zane M."/>
            <person name="Rokhsar D."/>
            <person name="Grimwood J."/>
            <person name="Schmutz J."/>
            <person name="Juenger T."/>
        </authorList>
    </citation>
    <scope>NUCLEOTIDE SEQUENCE [LARGE SCALE GENOMIC DNA]</scope>
    <source>
        <strain evidence="3">FIL2</strain>
    </source>
</reference>
<evidence type="ECO:0000256" key="1">
    <source>
        <dbReference type="ARBA" id="ARBA00009670"/>
    </source>
</evidence>
<proteinExistence type="inferred from homology"/>
<dbReference type="AlphaFoldDB" id="A0A2S3GXZ9"/>
<dbReference type="PANTHER" id="PTHR10566">
    <property type="entry name" value="CHAPERONE-ACTIVITY OF BC1 COMPLEX CABC1 -RELATED"/>
    <property type="match status" value="1"/>
</dbReference>
<accession>A0A2S3GXZ9</accession>
<dbReference type="SUPFAM" id="SSF56112">
    <property type="entry name" value="Protein kinase-like (PK-like)"/>
    <property type="match status" value="1"/>
</dbReference>
<sequence length="716" mass="80283">MAGPTSRLLLLARRADRCRSLPLLLPRAVHAAAAAVAPSPKAPPPRLPASAPLRRYSNAFTSVHGERPSSEYAKIRKESLETQFGRILGSSSRRLFADRGFGPFLALYRAATISFHVVKLTIWHLLLNDMRKRAEKFRETLIRLGPFYIKLGQALSTRPDILPSAYCQELAKLQDQIPPFPTRIALKTIESQLGSRISDLFADISPEPIAAASLGQVYKAHLRSGELVAVKVQRPGMAPLLTLDALLFHMIGGQLKRFAKARKDLLVAVNEIVRHMFDEIDYVLEGKNAERFATLYSHGGDTSEGSTSIKVPKVYWNYTHKTILTLEWIDGIKLTDAERISKANLNRKRMIDEGLYCSLRQLLEEGFFHADPHPGNLVATEGGSLAYFDFGMMGDIPRHYRVGLIQMLVHYVNRDSLGLANDFHSLGFVPEGTDLHAVADALRLSFGDVRRQSNDFQGVMYHLYDVMYEFNFSLPPDYALVIRALGSLEGTAKALDPDFKVIESAYPFVIGRLLADPSPDMRKILRELLICDDGSIRWNRLERLIAAISAQSAESSNASGAGSAENANGSSEWRSFDMHSVVAATEDLFDFILSRKGWRVRVFLVQDIIKASDAFLQEATFPYIFDNEGKMGELNPERSKTIRRLVNAVQSFRQAINLAPDAWSAMLIRTLLKPESQKFVLDVFLSLASHSSYKIPETFWLCMSRFLNYLDKKDTL</sequence>